<reference evidence="2" key="1">
    <citation type="submission" date="2015-05" db="UniProtKB">
        <authorList>
            <consortium name="EnsemblMetazoa"/>
        </authorList>
    </citation>
    <scope>IDENTIFICATION</scope>
</reference>
<dbReference type="Proteomes" id="UP000015103">
    <property type="component" value="Unassembled WGS sequence"/>
</dbReference>
<protein>
    <submittedName>
        <fullName evidence="2">Mos1 transposase HTH domain-containing protein</fullName>
    </submittedName>
</protein>
<dbReference type="HOGENOM" id="CLU_2226432_0_0_1"/>
<organism evidence="2 3">
    <name type="scientific">Rhodnius prolixus</name>
    <name type="common">Triatomid bug</name>
    <dbReference type="NCBI Taxonomy" id="13249"/>
    <lineage>
        <taxon>Eukaryota</taxon>
        <taxon>Metazoa</taxon>
        <taxon>Ecdysozoa</taxon>
        <taxon>Arthropoda</taxon>
        <taxon>Hexapoda</taxon>
        <taxon>Insecta</taxon>
        <taxon>Pterygota</taxon>
        <taxon>Neoptera</taxon>
        <taxon>Paraneoptera</taxon>
        <taxon>Hemiptera</taxon>
        <taxon>Heteroptera</taxon>
        <taxon>Panheteroptera</taxon>
        <taxon>Cimicomorpha</taxon>
        <taxon>Reduviidae</taxon>
        <taxon>Triatominae</taxon>
        <taxon>Rhodnius</taxon>
    </lineage>
</organism>
<dbReference type="EMBL" id="ACPB03012228">
    <property type="status" value="NOT_ANNOTATED_CDS"/>
    <property type="molecule type" value="Genomic_DNA"/>
</dbReference>
<dbReference type="Pfam" id="PF17906">
    <property type="entry name" value="HTH_48"/>
    <property type="match status" value="1"/>
</dbReference>
<accession>T1HG66</accession>
<dbReference type="AlphaFoldDB" id="T1HG66"/>
<sequence>MASLSEQRAALKFCFLLGKNAAESVLMLKTAYKDDAMGKTQVYEWFTRFKKATCRLMTNLVLDVHQLPELTKMLKKFESWCSQTVDRQLINCQRVVGYLGARFSEF</sequence>
<dbReference type="VEuPathDB" id="VectorBase:RPRC003039"/>
<dbReference type="InParanoid" id="T1HG66"/>
<evidence type="ECO:0000313" key="2">
    <source>
        <dbReference type="EnsemblMetazoa" id="RPRC003039-PA"/>
    </source>
</evidence>
<evidence type="ECO:0000259" key="1">
    <source>
        <dbReference type="Pfam" id="PF17906"/>
    </source>
</evidence>
<evidence type="ECO:0000313" key="3">
    <source>
        <dbReference type="Proteomes" id="UP000015103"/>
    </source>
</evidence>
<proteinExistence type="predicted"/>
<dbReference type="Gene3D" id="1.10.10.1450">
    <property type="match status" value="1"/>
</dbReference>
<keyword evidence="3" id="KW-1185">Reference proteome</keyword>
<name>T1HG66_RHOPR</name>
<dbReference type="EnsemblMetazoa" id="RPRC003039-RA">
    <property type="protein sequence ID" value="RPRC003039-PA"/>
    <property type="gene ID" value="RPRC003039"/>
</dbReference>
<feature type="domain" description="Mos1 transposase HTH" evidence="1">
    <location>
        <begin position="8"/>
        <end position="51"/>
    </location>
</feature>
<dbReference type="InterPro" id="IPR041426">
    <property type="entry name" value="Mos1_HTH"/>
</dbReference>